<proteinExistence type="predicted"/>
<organism evidence="1">
    <name type="scientific">Rhizophora mucronata</name>
    <name type="common">Asiatic mangrove</name>
    <dbReference type="NCBI Taxonomy" id="61149"/>
    <lineage>
        <taxon>Eukaryota</taxon>
        <taxon>Viridiplantae</taxon>
        <taxon>Streptophyta</taxon>
        <taxon>Embryophyta</taxon>
        <taxon>Tracheophyta</taxon>
        <taxon>Spermatophyta</taxon>
        <taxon>Magnoliopsida</taxon>
        <taxon>eudicotyledons</taxon>
        <taxon>Gunneridae</taxon>
        <taxon>Pentapetalae</taxon>
        <taxon>rosids</taxon>
        <taxon>fabids</taxon>
        <taxon>Malpighiales</taxon>
        <taxon>Rhizophoraceae</taxon>
        <taxon>Rhizophora</taxon>
    </lineage>
</organism>
<evidence type="ECO:0000313" key="1">
    <source>
        <dbReference type="EMBL" id="MBX38040.1"/>
    </source>
</evidence>
<accession>A0A2P2N6I0</accession>
<protein>
    <submittedName>
        <fullName evidence="1">Uncharacterized protein</fullName>
    </submittedName>
</protein>
<sequence length="11" mass="1242">MHLNVIQVTST</sequence>
<reference evidence="1" key="1">
    <citation type="submission" date="2018-02" db="EMBL/GenBank/DDBJ databases">
        <title>Rhizophora mucronata_Transcriptome.</title>
        <authorList>
            <person name="Meera S.P."/>
            <person name="Sreeshan A."/>
            <person name="Augustine A."/>
        </authorList>
    </citation>
    <scope>NUCLEOTIDE SEQUENCE</scope>
    <source>
        <tissue evidence="1">Leaf</tissue>
    </source>
</reference>
<name>A0A2P2N6I0_RHIMU</name>
<dbReference type="EMBL" id="GGEC01057556">
    <property type="protein sequence ID" value="MBX38040.1"/>
    <property type="molecule type" value="Transcribed_RNA"/>
</dbReference>